<name>A0A0W0V8Z0_9GAMM</name>
<feature type="domain" description="Outer membrane protein beta-barrel" evidence="3">
    <location>
        <begin position="70"/>
        <end position="228"/>
    </location>
</feature>
<evidence type="ECO:0000256" key="1">
    <source>
        <dbReference type="ARBA" id="ARBA00022729"/>
    </source>
</evidence>
<dbReference type="Pfam" id="PF13505">
    <property type="entry name" value="OMP_b-brl"/>
    <property type="match status" value="1"/>
</dbReference>
<dbReference type="EMBL" id="LNYJ01000011">
    <property type="protein sequence ID" value="KTD16572.1"/>
    <property type="molecule type" value="Genomic_DNA"/>
</dbReference>
<feature type="signal peptide" evidence="2">
    <location>
        <begin position="1"/>
        <end position="21"/>
    </location>
</feature>
<dbReference type="OrthoDB" id="6195779at2"/>
<accession>A0A0W0V8Z0</accession>
<gene>
    <name evidence="4" type="ORF">Ljor_0878</name>
</gene>
<dbReference type="Proteomes" id="UP000055035">
    <property type="component" value="Unassembled WGS sequence"/>
</dbReference>
<protein>
    <recommendedName>
        <fullName evidence="3">Outer membrane protein beta-barrel domain-containing protein</fullName>
    </recommendedName>
</protein>
<dbReference type="SUPFAM" id="SSF56925">
    <property type="entry name" value="OMPA-like"/>
    <property type="match status" value="1"/>
</dbReference>
<organism evidence="4 5">
    <name type="scientific">Legionella jordanis</name>
    <dbReference type="NCBI Taxonomy" id="456"/>
    <lineage>
        <taxon>Bacteria</taxon>
        <taxon>Pseudomonadati</taxon>
        <taxon>Pseudomonadota</taxon>
        <taxon>Gammaproteobacteria</taxon>
        <taxon>Legionellales</taxon>
        <taxon>Legionellaceae</taxon>
        <taxon>Legionella</taxon>
    </lineage>
</organism>
<dbReference type="PATRIC" id="fig|456.5.peg.933"/>
<dbReference type="STRING" id="456.Ljor_0878"/>
<dbReference type="AlphaFoldDB" id="A0A0W0V8Z0"/>
<dbReference type="RefSeq" id="WP_058470414.1">
    <property type="nucleotide sequence ID" value="NZ_CAAAIC010000002.1"/>
</dbReference>
<evidence type="ECO:0000313" key="4">
    <source>
        <dbReference type="EMBL" id="KTD16572.1"/>
    </source>
</evidence>
<reference evidence="4 5" key="1">
    <citation type="submission" date="2015-11" db="EMBL/GenBank/DDBJ databases">
        <title>Genomic analysis of 38 Legionella species identifies large and diverse effector repertoires.</title>
        <authorList>
            <person name="Burstein D."/>
            <person name="Amaro F."/>
            <person name="Zusman T."/>
            <person name="Lifshitz Z."/>
            <person name="Cohen O."/>
            <person name="Gilbert J.A."/>
            <person name="Pupko T."/>
            <person name="Shuman H.A."/>
            <person name="Segal G."/>
        </authorList>
    </citation>
    <scope>NUCLEOTIDE SEQUENCE [LARGE SCALE GENOMIC DNA]</scope>
    <source>
        <strain evidence="4 5">BL-540</strain>
    </source>
</reference>
<evidence type="ECO:0000256" key="2">
    <source>
        <dbReference type="SAM" id="SignalP"/>
    </source>
</evidence>
<evidence type="ECO:0000259" key="3">
    <source>
        <dbReference type="Pfam" id="PF13505"/>
    </source>
</evidence>
<sequence>MLTLRKTALAILNFQCSLALAGAMGDVNVMPAHQVYLGLEGGYSISTQTHLQPVYTYPRSTRLVFISPVNSDWTRDIGSTGLGGAFLGYQWNPNVSFQFSYDYRKGYDWNIPAAEEPSITDTIYDRYEGGDITIQTFLFDLILKPNVDWGGFIPYIKGGIGAAHNKITGIQNIGIPIFGAPLTVNLLVDGNSSTNFAWDAGVGANYTFDHFGVGLGYRFVDAGKLKTSSTVTDAITGLRTTISPLEAKHIFLHELTASIFYSFDFI</sequence>
<dbReference type="InterPro" id="IPR027385">
    <property type="entry name" value="Beta-barrel_OMP"/>
</dbReference>
<comment type="caution">
    <text evidence="4">The sequence shown here is derived from an EMBL/GenBank/DDBJ whole genome shotgun (WGS) entry which is preliminary data.</text>
</comment>
<feature type="chain" id="PRO_5006914594" description="Outer membrane protein beta-barrel domain-containing protein" evidence="2">
    <location>
        <begin position="22"/>
        <end position="266"/>
    </location>
</feature>
<dbReference type="Gene3D" id="2.40.160.20">
    <property type="match status" value="1"/>
</dbReference>
<dbReference type="InterPro" id="IPR011250">
    <property type="entry name" value="OMP/PagP_B-barrel"/>
</dbReference>
<keyword evidence="1 2" id="KW-0732">Signal</keyword>
<evidence type="ECO:0000313" key="5">
    <source>
        <dbReference type="Proteomes" id="UP000055035"/>
    </source>
</evidence>
<proteinExistence type="predicted"/>
<keyword evidence="5" id="KW-1185">Reference proteome</keyword>